<feature type="transmembrane region" description="Helical" evidence="1">
    <location>
        <begin position="32"/>
        <end position="54"/>
    </location>
</feature>
<name>A0A0A9F157_ARUDO</name>
<reference evidence="2" key="1">
    <citation type="submission" date="2014-09" db="EMBL/GenBank/DDBJ databases">
        <authorList>
            <person name="Magalhaes I.L.F."/>
            <person name="Oliveira U."/>
            <person name="Santos F.R."/>
            <person name="Vidigal T.H.D.A."/>
            <person name="Brescovit A.D."/>
            <person name="Santos A.J."/>
        </authorList>
    </citation>
    <scope>NUCLEOTIDE SEQUENCE</scope>
    <source>
        <tissue evidence="2">Shoot tissue taken approximately 20 cm above the soil surface</tissue>
    </source>
</reference>
<dbReference type="AlphaFoldDB" id="A0A0A9F157"/>
<evidence type="ECO:0000313" key="2">
    <source>
        <dbReference type="EMBL" id="JAE06047.1"/>
    </source>
</evidence>
<proteinExistence type="predicted"/>
<accession>A0A0A9F157</accession>
<protein>
    <recommendedName>
        <fullName evidence="3">Protein DETOXIFICATION</fullName>
    </recommendedName>
</protein>
<sequence>MVPLLSISVLTDNLQGVLSGVSRGCGWQHLGAYVNLGAFYLVGIPVALVLGFALHLGGVGFWIGMIAGGATQVALLSVITAMTSWEKMADKARDRVFEERLPSQAA</sequence>
<evidence type="ECO:0008006" key="3">
    <source>
        <dbReference type="Google" id="ProtNLM"/>
    </source>
</evidence>
<evidence type="ECO:0000256" key="1">
    <source>
        <dbReference type="SAM" id="Phobius"/>
    </source>
</evidence>
<reference evidence="2" key="2">
    <citation type="journal article" date="2015" name="Data Brief">
        <title>Shoot transcriptome of the giant reed, Arundo donax.</title>
        <authorList>
            <person name="Barrero R.A."/>
            <person name="Guerrero F.D."/>
            <person name="Moolhuijzen P."/>
            <person name="Goolsby J.A."/>
            <person name="Tidwell J."/>
            <person name="Bellgard S.E."/>
            <person name="Bellgard M.I."/>
        </authorList>
    </citation>
    <scope>NUCLEOTIDE SEQUENCE</scope>
    <source>
        <tissue evidence="2">Shoot tissue taken approximately 20 cm above the soil surface</tissue>
    </source>
</reference>
<keyword evidence="1" id="KW-1133">Transmembrane helix</keyword>
<dbReference type="EMBL" id="GBRH01191849">
    <property type="protein sequence ID" value="JAE06047.1"/>
    <property type="molecule type" value="Transcribed_RNA"/>
</dbReference>
<organism evidence="2">
    <name type="scientific">Arundo donax</name>
    <name type="common">Giant reed</name>
    <name type="synonym">Donax arundinaceus</name>
    <dbReference type="NCBI Taxonomy" id="35708"/>
    <lineage>
        <taxon>Eukaryota</taxon>
        <taxon>Viridiplantae</taxon>
        <taxon>Streptophyta</taxon>
        <taxon>Embryophyta</taxon>
        <taxon>Tracheophyta</taxon>
        <taxon>Spermatophyta</taxon>
        <taxon>Magnoliopsida</taxon>
        <taxon>Liliopsida</taxon>
        <taxon>Poales</taxon>
        <taxon>Poaceae</taxon>
        <taxon>PACMAD clade</taxon>
        <taxon>Arundinoideae</taxon>
        <taxon>Arundineae</taxon>
        <taxon>Arundo</taxon>
    </lineage>
</organism>
<dbReference type="PANTHER" id="PTHR11206">
    <property type="entry name" value="MULTIDRUG RESISTANCE PROTEIN"/>
    <property type="match status" value="1"/>
</dbReference>
<keyword evidence="1" id="KW-0812">Transmembrane</keyword>
<feature type="transmembrane region" description="Helical" evidence="1">
    <location>
        <begin position="60"/>
        <end position="85"/>
    </location>
</feature>
<keyword evidence="1" id="KW-0472">Membrane</keyword>